<evidence type="ECO:0000313" key="3">
    <source>
        <dbReference type="Proteomes" id="UP000030689"/>
    </source>
</evidence>
<reference evidence="2 3" key="1">
    <citation type="journal article" date="2013" name="Front. Plant Sci.">
        <title>The Reference Genome of the Halophytic Plant Eutrema salsugineum.</title>
        <authorList>
            <person name="Yang R."/>
            <person name="Jarvis D.E."/>
            <person name="Chen H."/>
            <person name="Beilstein M.A."/>
            <person name="Grimwood J."/>
            <person name="Jenkins J."/>
            <person name="Shu S."/>
            <person name="Prochnik S."/>
            <person name="Xin M."/>
            <person name="Ma C."/>
            <person name="Schmutz J."/>
            <person name="Wing R.A."/>
            <person name="Mitchell-Olds T."/>
            <person name="Schumaker K.S."/>
            <person name="Wang X."/>
        </authorList>
    </citation>
    <scope>NUCLEOTIDE SEQUENCE [LARGE SCALE GENOMIC DNA]</scope>
</reference>
<feature type="non-terminal residue" evidence="2">
    <location>
        <position position="167"/>
    </location>
</feature>
<protein>
    <recommendedName>
        <fullName evidence="1">At2g35280-like TPR domain-containing protein</fullName>
    </recommendedName>
</protein>
<dbReference type="KEGG" id="eus:EUTSA_v10015414mg"/>
<dbReference type="InterPro" id="IPR036047">
    <property type="entry name" value="F-box-like_dom_sf"/>
</dbReference>
<evidence type="ECO:0000313" key="2">
    <source>
        <dbReference type="EMBL" id="ESQ43665.1"/>
    </source>
</evidence>
<feature type="domain" description="At2g35280-like TPR" evidence="1">
    <location>
        <begin position="56"/>
        <end position="127"/>
    </location>
</feature>
<dbReference type="SUPFAM" id="SSF81383">
    <property type="entry name" value="F-box domain"/>
    <property type="match status" value="1"/>
</dbReference>
<gene>
    <name evidence="2" type="ORF">EUTSA_v10015414mg</name>
</gene>
<proteinExistence type="predicted"/>
<sequence length="167" mass="18974">MASFSDLPKDLITKIVVKVANTSFADLVRVKAVSRSCNEITQTNGFLKKVNLLFMHYPWEHRDVVSEFKNRCLDQGNPTALFLFGASEFFEFGKTGEGYTIILKAAKAGSSMAQYCSTMFDLLAIANIKKNNHIFDELSLPLDVAIKHQKDIEMWWPKHWAYPAPPR</sequence>
<accession>V4L087</accession>
<dbReference type="Gramene" id="ESQ43665">
    <property type="protein sequence ID" value="ESQ43665"/>
    <property type="gene ID" value="EUTSA_v10015414mg"/>
</dbReference>
<dbReference type="PANTHER" id="PTHR33784">
    <property type="entry name" value="OS05G0482100 PROTEIN"/>
    <property type="match status" value="1"/>
</dbReference>
<dbReference type="OMA" id="KDIEMWW"/>
<dbReference type="Pfam" id="PF23310">
    <property type="entry name" value="TPR_27"/>
    <property type="match status" value="1"/>
</dbReference>
<dbReference type="PANTHER" id="PTHR33784:SF10">
    <property type="entry name" value="F-BOX PROTEIN"/>
    <property type="match status" value="1"/>
</dbReference>
<evidence type="ECO:0000259" key="1">
    <source>
        <dbReference type="Pfam" id="PF23310"/>
    </source>
</evidence>
<dbReference type="EMBL" id="KI517464">
    <property type="protein sequence ID" value="ESQ43665.1"/>
    <property type="molecule type" value="Genomic_DNA"/>
</dbReference>
<organism evidence="2 3">
    <name type="scientific">Eutrema salsugineum</name>
    <name type="common">Saltwater cress</name>
    <name type="synonym">Sisymbrium salsugineum</name>
    <dbReference type="NCBI Taxonomy" id="72664"/>
    <lineage>
        <taxon>Eukaryota</taxon>
        <taxon>Viridiplantae</taxon>
        <taxon>Streptophyta</taxon>
        <taxon>Embryophyta</taxon>
        <taxon>Tracheophyta</taxon>
        <taxon>Spermatophyta</taxon>
        <taxon>Magnoliopsida</taxon>
        <taxon>eudicotyledons</taxon>
        <taxon>Gunneridae</taxon>
        <taxon>Pentapetalae</taxon>
        <taxon>rosids</taxon>
        <taxon>malvids</taxon>
        <taxon>Brassicales</taxon>
        <taxon>Brassicaceae</taxon>
        <taxon>Eutremeae</taxon>
        <taxon>Eutrema</taxon>
    </lineage>
</organism>
<dbReference type="InterPro" id="IPR040338">
    <property type="entry name" value="At1g67623-like"/>
</dbReference>
<dbReference type="AlphaFoldDB" id="V4L087"/>
<dbReference type="Proteomes" id="UP000030689">
    <property type="component" value="Unassembled WGS sequence"/>
</dbReference>
<dbReference type="InterPro" id="IPR057136">
    <property type="entry name" value="At2g35280_TPR_dom"/>
</dbReference>
<keyword evidence="3" id="KW-1185">Reference proteome</keyword>
<name>V4L087_EUTSA</name>